<feature type="domain" description="N-acetyltransferase" evidence="3">
    <location>
        <begin position="1"/>
        <end position="143"/>
    </location>
</feature>
<comment type="caution">
    <text evidence="4">The sequence shown here is derived from an EMBL/GenBank/DDBJ whole genome shotgun (WGS) entry which is preliminary data.</text>
</comment>
<gene>
    <name evidence="4" type="ORF">F5984_18730</name>
</gene>
<dbReference type="InterPro" id="IPR050680">
    <property type="entry name" value="YpeA/RimI_acetyltransf"/>
</dbReference>
<dbReference type="Pfam" id="PF00583">
    <property type="entry name" value="Acetyltransf_1"/>
    <property type="match status" value="1"/>
</dbReference>
<evidence type="ECO:0000256" key="1">
    <source>
        <dbReference type="ARBA" id="ARBA00022679"/>
    </source>
</evidence>
<proteinExistence type="predicted"/>
<name>A0A7J5TVT7_9BACT</name>
<keyword evidence="5" id="KW-1185">Reference proteome</keyword>
<keyword evidence="2" id="KW-0012">Acyltransferase</keyword>
<dbReference type="EMBL" id="WELI01000008">
    <property type="protein sequence ID" value="KAB7728407.1"/>
    <property type="molecule type" value="Genomic_DNA"/>
</dbReference>
<dbReference type="AlphaFoldDB" id="A0A7J5TVT7"/>
<evidence type="ECO:0000256" key="2">
    <source>
        <dbReference type="ARBA" id="ARBA00023315"/>
    </source>
</evidence>
<dbReference type="GO" id="GO:0016747">
    <property type="term" value="F:acyltransferase activity, transferring groups other than amino-acyl groups"/>
    <property type="evidence" value="ECO:0007669"/>
    <property type="project" value="InterPro"/>
</dbReference>
<dbReference type="CDD" id="cd04301">
    <property type="entry name" value="NAT_SF"/>
    <property type="match status" value="1"/>
</dbReference>
<dbReference type="SUPFAM" id="SSF55729">
    <property type="entry name" value="Acyl-CoA N-acyltransferases (Nat)"/>
    <property type="match status" value="1"/>
</dbReference>
<dbReference type="PROSITE" id="PS51186">
    <property type="entry name" value="GNAT"/>
    <property type="match status" value="1"/>
</dbReference>
<protein>
    <submittedName>
        <fullName evidence="4">GNAT family N-acetyltransferase</fullName>
    </submittedName>
</protein>
<dbReference type="Proteomes" id="UP000488299">
    <property type="component" value="Unassembled WGS sequence"/>
</dbReference>
<reference evidence="4 5" key="1">
    <citation type="submission" date="2019-10" db="EMBL/GenBank/DDBJ databases">
        <title>Rudanella paleaurantiibacter sp. nov., isolated from sludge.</title>
        <authorList>
            <person name="Xu S.Q."/>
        </authorList>
    </citation>
    <scope>NUCLEOTIDE SEQUENCE [LARGE SCALE GENOMIC DNA]</scope>
    <source>
        <strain evidence="4 5">HX-22-17</strain>
    </source>
</reference>
<dbReference type="InterPro" id="IPR000182">
    <property type="entry name" value="GNAT_dom"/>
</dbReference>
<dbReference type="RefSeq" id="WP_152125756.1">
    <property type="nucleotide sequence ID" value="NZ_WELI01000008.1"/>
</dbReference>
<evidence type="ECO:0000313" key="5">
    <source>
        <dbReference type="Proteomes" id="UP000488299"/>
    </source>
</evidence>
<dbReference type="InterPro" id="IPR016181">
    <property type="entry name" value="Acyl_CoA_acyltransferase"/>
</dbReference>
<organism evidence="4 5">
    <name type="scientific">Rudanella paleaurantiibacter</name>
    <dbReference type="NCBI Taxonomy" id="2614655"/>
    <lineage>
        <taxon>Bacteria</taxon>
        <taxon>Pseudomonadati</taxon>
        <taxon>Bacteroidota</taxon>
        <taxon>Cytophagia</taxon>
        <taxon>Cytophagales</taxon>
        <taxon>Cytophagaceae</taxon>
        <taxon>Rudanella</taxon>
    </lineage>
</organism>
<evidence type="ECO:0000313" key="4">
    <source>
        <dbReference type="EMBL" id="KAB7728407.1"/>
    </source>
</evidence>
<dbReference type="PANTHER" id="PTHR43420">
    <property type="entry name" value="ACETYLTRANSFERASE"/>
    <property type="match status" value="1"/>
</dbReference>
<dbReference type="Gene3D" id="3.40.630.30">
    <property type="match status" value="1"/>
</dbReference>
<keyword evidence="1 4" id="KW-0808">Transferase</keyword>
<evidence type="ECO:0000259" key="3">
    <source>
        <dbReference type="PROSITE" id="PS51186"/>
    </source>
</evidence>
<accession>A0A7J5TVT7</accession>
<sequence length="143" mass="15869">MPHVTLKPIAAEDTLALRHSVLWPDKPFDYVRLPDDADGFHLGGFVDGELVSVISLFIAESDATTSRIARFRKFATAPAYQGRGIGTQLLNHVIEHARQRGATHIWCDARLTAAGFYERFGMQAEGDVFHKGPIPYSRFGMAL</sequence>